<dbReference type="InterPro" id="IPR048147">
    <property type="entry name" value="CBO0543-like"/>
</dbReference>
<dbReference type="eggNOG" id="ENOG5031GRN">
    <property type="taxonomic scope" value="Bacteria"/>
</dbReference>
<accession>I3E315</accession>
<feature type="transmembrane region" description="Helical" evidence="1">
    <location>
        <begin position="97"/>
        <end position="116"/>
    </location>
</feature>
<keyword evidence="1" id="KW-0812">Transmembrane</keyword>
<dbReference type="KEGG" id="bmet:BMMGA3_02790"/>
<dbReference type="NCBIfam" id="NF041644">
    <property type="entry name" value="CBO0543_fam"/>
    <property type="match status" value="1"/>
</dbReference>
<dbReference type="STRING" id="796606.BMMGA3_02790"/>
<evidence type="ECO:0008006" key="4">
    <source>
        <dbReference type="Google" id="ProtNLM"/>
    </source>
</evidence>
<name>I3E315_BACMM</name>
<keyword evidence="1" id="KW-1133">Transmembrane helix</keyword>
<dbReference type="Proteomes" id="UP000027602">
    <property type="component" value="Chromosome"/>
</dbReference>
<evidence type="ECO:0000256" key="1">
    <source>
        <dbReference type="SAM" id="Phobius"/>
    </source>
</evidence>
<reference evidence="2 3" key="1">
    <citation type="journal article" date="2015" name="BMC Genomics">
        <title>Transcriptome analysis of thermophilic methylotrophic Bacillus methanolicus MGA3 using RNA-sequencing provides detailed insights into its previously uncharted transcriptional landscape.</title>
        <authorList>
            <person name="Irla M."/>
            <person name="Neshat A."/>
            <person name="Brautaset T."/>
            <person name="Ruckert C."/>
            <person name="Kalinowski J."/>
            <person name="Wendisch V.F."/>
        </authorList>
    </citation>
    <scope>NUCLEOTIDE SEQUENCE [LARGE SCALE GENOMIC DNA]</scope>
    <source>
        <strain evidence="3">MGA3 / ATCC 53907</strain>
    </source>
</reference>
<feature type="transmembrane region" description="Helical" evidence="1">
    <location>
        <begin position="160"/>
        <end position="184"/>
    </location>
</feature>
<feature type="transmembrane region" description="Helical" evidence="1">
    <location>
        <begin position="128"/>
        <end position="154"/>
    </location>
</feature>
<feature type="transmembrane region" description="Helical" evidence="1">
    <location>
        <begin position="36"/>
        <end position="56"/>
    </location>
</feature>
<proteinExistence type="predicted"/>
<dbReference type="HOGENOM" id="CLU_112019_0_0_9"/>
<keyword evidence="3" id="KW-1185">Reference proteome</keyword>
<evidence type="ECO:0000313" key="3">
    <source>
        <dbReference type="Proteomes" id="UP000027602"/>
    </source>
</evidence>
<dbReference type="OrthoDB" id="2591789at2"/>
<dbReference type="AlphaFoldDB" id="I3E315"/>
<sequence>MNIEQKAKIEHLKQIQLDQTNAWLDYWHQYSSFGHWQFWVNLGFLIIPLIVLYFLIDKRKALLLGFYGFNIHVWINYMDLLGVSKVLWFYPYKIFPFFPTGMVIDISLIPVAYMLVYQWTLNHKRNYYLYIIVLCFVFSFVYVPLMAALGLLQLGKGTNYFQILLVYLIAALVSKFIANIFIYFEERSKAV</sequence>
<protein>
    <recommendedName>
        <fullName evidence="4">Transmembrane protein</fullName>
    </recommendedName>
</protein>
<dbReference type="RefSeq" id="WP_003348012.1">
    <property type="nucleotide sequence ID" value="NZ_ADWW01000003.1"/>
</dbReference>
<organism evidence="2 3">
    <name type="scientific">Bacillus methanolicus (strain MGA3 / ATCC 53907)</name>
    <dbReference type="NCBI Taxonomy" id="796606"/>
    <lineage>
        <taxon>Bacteria</taxon>
        <taxon>Bacillati</taxon>
        <taxon>Bacillota</taxon>
        <taxon>Bacilli</taxon>
        <taxon>Bacillales</taxon>
        <taxon>Bacillaceae</taxon>
        <taxon>Bacillus</taxon>
    </lineage>
</organism>
<keyword evidence="1" id="KW-0472">Membrane</keyword>
<gene>
    <name evidence="2" type="ORF">BMMGA3_02790</name>
</gene>
<feature type="transmembrane region" description="Helical" evidence="1">
    <location>
        <begin position="61"/>
        <end position="77"/>
    </location>
</feature>
<evidence type="ECO:0000313" key="2">
    <source>
        <dbReference type="EMBL" id="AIE59022.1"/>
    </source>
</evidence>
<dbReference type="EMBL" id="CP007739">
    <property type="protein sequence ID" value="AIE59022.1"/>
    <property type="molecule type" value="Genomic_DNA"/>
</dbReference>